<evidence type="ECO:0000256" key="2">
    <source>
        <dbReference type="ARBA" id="ARBA00022898"/>
    </source>
</evidence>
<dbReference type="Gene3D" id="3.90.1150.10">
    <property type="entry name" value="Aspartate Aminotransferase, domain 1"/>
    <property type="match status" value="1"/>
</dbReference>
<comment type="cofactor">
    <cofactor evidence="1">
        <name>pyridoxal 5'-phosphate</name>
        <dbReference type="ChEBI" id="CHEBI:597326"/>
    </cofactor>
</comment>
<dbReference type="Gene3D" id="3.40.640.10">
    <property type="entry name" value="Type I PLP-dependent aspartate aminotransferase-like (Major domain)"/>
    <property type="match status" value="1"/>
</dbReference>
<evidence type="ECO:0000313" key="4">
    <source>
        <dbReference type="EMBL" id="QHE59811.1"/>
    </source>
</evidence>
<proteinExistence type="inferred from homology"/>
<comment type="similarity">
    <text evidence="3">Belongs to the class-III pyridoxal-phosphate-dependent aminotransferase family.</text>
</comment>
<dbReference type="NCBIfam" id="NF004856">
    <property type="entry name" value="PRK06209.1"/>
    <property type="match status" value="1"/>
</dbReference>
<dbReference type="InterPro" id="IPR015421">
    <property type="entry name" value="PyrdxlP-dep_Trfase_major"/>
</dbReference>
<dbReference type="SUPFAM" id="SSF53383">
    <property type="entry name" value="PLP-dependent transferases"/>
    <property type="match status" value="1"/>
</dbReference>
<dbReference type="PANTHER" id="PTHR43713">
    <property type="entry name" value="GLUTAMATE-1-SEMIALDEHYDE 2,1-AMINOMUTASE"/>
    <property type="match status" value="1"/>
</dbReference>
<dbReference type="AlphaFoldDB" id="A0A6I6ULG5"/>
<evidence type="ECO:0000256" key="1">
    <source>
        <dbReference type="ARBA" id="ARBA00001933"/>
    </source>
</evidence>
<dbReference type="EMBL" id="CP047394">
    <property type="protein sequence ID" value="QHE59811.1"/>
    <property type="molecule type" value="Genomic_DNA"/>
</dbReference>
<keyword evidence="2 3" id="KW-0663">Pyridoxal phosphate</keyword>
<dbReference type="GO" id="GO:0008483">
    <property type="term" value="F:transaminase activity"/>
    <property type="evidence" value="ECO:0007669"/>
    <property type="project" value="InterPro"/>
</dbReference>
<dbReference type="KEGG" id="bvq:FHE72_01205"/>
<organism evidence="4 5">
    <name type="scientific">Rossellomorea vietnamensis</name>
    <dbReference type="NCBI Taxonomy" id="218284"/>
    <lineage>
        <taxon>Bacteria</taxon>
        <taxon>Bacillati</taxon>
        <taxon>Bacillota</taxon>
        <taxon>Bacilli</taxon>
        <taxon>Bacillales</taxon>
        <taxon>Bacillaceae</taxon>
        <taxon>Rossellomorea</taxon>
    </lineage>
</organism>
<evidence type="ECO:0000313" key="5">
    <source>
        <dbReference type="Proteomes" id="UP000465062"/>
    </source>
</evidence>
<keyword evidence="4" id="KW-0413">Isomerase</keyword>
<dbReference type="InterPro" id="IPR015424">
    <property type="entry name" value="PyrdxlP-dep_Trfase"/>
</dbReference>
<dbReference type="Proteomes" id="UP000465062">
    <property type="component" value="Chromosome"/>
</dbReference>
<dbReference type="Pfam" id="PF00202">
    <property type="entry name" value="Aminotran_3"/>
    <property type="match status" value="1"/>
</dbReference>
<dbReference type="PANTHER" id="PTHR43713:SF3">
    <property type="entry name" value="GLUTAMATE-1-SEMIALDEHYDE 2,1-AMINOMUTASE 1, CHLOROPLASTIC-RELATED"/>
    <property type="match status" value="1"/>
</dbReference>
<accession>A0A6I6ULG5</accession>
<dbReference type="InterPro" id="IPR005814">
    <property type="entry name" value="Aminotrans_3"/>
</dbReference>
<name>A0A6I6ULG5_9BACI</name>
<dbReference type="GO" id="GO:0042286">
    <property type="term" value="F:glutamate-1-semialdehyde 2,1-aminomutase activity"/>
    <property type="evidence" value="ECO:0007669"/>
    <property type="project" value="UniProtKB-EC"/>
</dbReference>
<dbReference type="RefSeq" id="WP_159360970.1">
    <property type="nucleotide sequence ID" value="NZ_CP047394.1"/>
</dbReference>
<dbReference type="InterPro" id="IPR015422">
    <property type="entry name" value="PyrdxlP-dep_Trfase_small"/>
</dbReference>
<evidence type="ECO:0000256" key="3">
    <source>
        <dbReference type="RuleBase" id="RU003560"/>
    </source>
</evidence>
<dbReference type="GO" id="GO:0030170">
    <property type="term" value="F:pyridoxal phosphate binding"/>
    <property type="evidence" value="ECO:0007669"/>
    <property type="project" value="InterPro"/>
</dbReference>
<sequence length="440" mass="49872">MQNPSLTYPLGCQLADKLLNYIPGGSHAYSKSVNQWPNLSPKVLSHGEGSYVWDVDGNRYIDWFTGLSTVSLGHGFSPVIERVYEQLKKGINFQLPTKIEFEAAEYFLNVVAKDDMVKFSKDGSTVNDAAIKLSRAYTGKRYIAKCSQHPFFSYSDWFIGHSRYDQGILEESKKYTIDFNYNDISSLESLFLNYPNDIAAVILEPVRFEEPQKGFLQDVRKLCNDYGAVLIFDEVVTGLKYHLNGAQSLFGVKSDLTTWGKGIANGFPLSALTGKKDIMRLGDTVNQDNRTFLLSTTHGGEAASLVSMMATVEEFVKKDAIFHNYNTGKALKDALIEEIERFGLKSYIKPIGYDCFWSIIFLNSTGEQCYQFRTLFMQELISNKVLFRGIFYPTISHGENEIRLTKLAFNNACRIYKKALIEGVDQYLVGHKVERILKKQ</sequence>
<protein>
    <submittedName>
        <fullName evidence="4">Glutamate-1-semialdehyde 2,1-aminomutase</fullName>
        <ecNumber evidence="4">5.4.3.8</ecNumber>
    </submittedName>
</protein>
<reference evidence="4 5" key="1">
    <citation type="submission" date="2019-06" db="EMBL/GenBank/DDBJ databases">
        <title>An operon consisting of a P-type ATPase gene and a transcriptional regular gene given the different cadmium resistance in Bacillus vietamensis 151-6 and Bacillus marisflavi 151-25.</title>
        <authorList>
            <person name="Yu X."/>
        </authorList>
    </citation>
    <scope>NUCLEOTIDE SEQUENCE [LARGE SCALE GENOMIC DNA]</scope>
    <source>
        <strain evidence="4 5">151-6</strain>
    </source>
</reference>
<gene>
    <name evidence="4" type="ORF">FHE72_01205</name>
</gene>
<dbReference type="EC" id="5.4.3.8" evidence="4"/>